<evidence type="ECO:0000313" key="6">
    <source>
        <dbReference type="EMBL" id="KGX86612.1"/>
    </source>
</evidence>
<comment type="cofactor">
    <cofactor evidence="1">
        <name>FAD</name>
        <dbReference type="ChEBI" id="CHEBI:57692"/>
    </cofactor>
</comment>
<organism evidence="6 7">
    <name type="scientific">Pontibacillus litoralis JSM 072002</name>
    <dbReference type="NCBI Taxonomy" id="1385512"/>
    <lineage>
        <taxon>Bacteria</taxon>
        <taxon>Bacillati</taxon>
        <taxon>Bacillota</taxon>
        <taxon>Bacilli</taxon>
        <taxon>Bacillales</taxon>
        <taxon>Bacillaceae</taxon>
        <taxon>Pontibacillus</taxon>
    </lineage>
</organism>
<feature type="domain" description="FAD/NAD(P)-binding" evidence="5">
    <location>
        <begin position="6"/>
        <end position="282"/>
    </location>
</feature>
<dbReference type="Proteomes" id="UP000030401">
    <property type="component" value="Unassembled WGS sequence"/>
</dbReference>
<dbReference type="AlphaFoldDB" id="A0A0A5HSK5"/>
<dbReference type="RefSeq" id="WP_036834347.1">
    <property type="nucleotide sequence ID" value="NZ_AVPG01000012.1"/>
</dbReference>
<dbReference type="Gene3D" id="3.50.50.60">
    <property type="entry name" value="FAD/NAD(P)-binding domain"/>
    <property type="match status" value="2"/>
</dbReference>
<evidence type="ECO:0000256" key="2">
    <source>
        <dbReference type="ARBA" id="ARBA00011738"/>
    </source>
</evidence>
<reference evidence="6 7" key="1">
    <citation type="submission" date="2013-08" db="EMBL/GenBank/DDBJ databases">
        <authorList>
            <person name="Huang J."/>
            <person name="Wang G."/>
        </authorList>
    </citation>
    <scope>NUCLEOTIDE SEQUENCE [LARGE SCALE GENOMIC DNA]</scope>
    <source>
        <strain evidence="6 7">JSM 072002</strain>
    </source>
</reference>
<dbReference type="EMBL" id="AVPG01000012">
    <property type="protein sequence ID" value="KGX86612.1"/>
    <property type="molecule type" value="Genomic_DNA"/>
</dbReference>
<keyword evidence="7" id="KW-1185">Reference proteome</keyword>
<dbReference type="PANTHER" id="PTHR48105">
    <property type="entry name" value="THIOREDOXIN REDUCTASE 1-RELATED-RELATED"/>
    <property type="match status" value="1"/>
</dbReference>
<dbReference type="Pfam" id="PF07992">
    <property type="entry name" value="Pyr_redox_2"/>
    <property type="match status" value="1"/>
</dbReference>
<evidence type="ECO:0000256" key="3">
    <source>
        <dbReference type="ARBA" id="ARBA00022630"/>
    </source>
</evidence>
<dbReference type="GO" id="GO:0016491">
    <property type="term" value="F:oxidoreductase activity"/>
    <property type="evidence" value="ECO:0007669"/>
    <property type="project" value="UniProtKB-KW"/>
</dbReference>
<dbReference type="PRINTS" id="PR00368">
    <property type="entry name" value="FADPNR"/>
</dbReference>
<protein>
    <submittedName>
        <fullName evidence="6">Pyridine nucleotide-disulfide oxidoreductase</fullName>
    </submittedName>
</protein>
<evidence type="ECO:0000256" key="4">
    <source>
        <dbReference type="ARBA" id="ARBA00023002"/>
    </source>
</evidence>
<dbReference type="PRINTS" id="PR00469">
    <property type="entry name" value="PNDRDTASEII"/>
</dbReference>
<dbReference type="OrthoDB" id="9806179at2"/>
<name>A0A0A5HSK5_9BACI</name>
<dbReference type="STRING" id="1385512.N784_04400"/>
<proteinExistence type="predicted"/>
<evidence type="ECO:0000256" key="1">
    <source>
        <dbReference type="ARBA" id="ARBA00001974"/>
    </source>
</evidence>
<evidence type="ECO:0000259" key="5">
    <source>
        <dbReference type="Pfam" id="PF07992"/>
    </source>
</evidence>
<dbReference type="SUPFAM" id="SSF51905">
    <property type="entry name" value="FAD/NAD(P)-binding domain"/>
    <property type="match status" value="1"/>
</dbReference>
<sequence length="301" mass="33293">MKAKVYDVVIVGGGPAGLSAALVLGRALREVIVIDEGSPRNKVAAQSHGFLSRDGVCANELRSIAAQELTPYKTVTYLKGVVCDVKRGDDCFQTTTLSNQTYESKKVIVATGMKDQLPTIPGLEHVYGKSVFPCPYCDGWEHREKPLALFTTGNQALFYTKLIYNWSKDIIVFTNGDMNMDEVSRKELQLHQIQFVENTIQQLQSNEGTLQRVVMNNGETYERTGGLLQPIYTKQALTISVRTSDNGGYVTNHHGLTHIQGLYVIGDARHVFTSLIGAASEGYEAGVVIHHELVEDDWNQK</sequence>
<comment type="caution">
    <text evidence="6">The sequence shown here is derived from an EMBL/GenBank/DDBJ whole genome shotgun (WGS) entry which is preliminary data.</text>
</comment>
<dbReference type="eggNOG" id="COG0492">
    <property type="taxonomic scope" value="Bacteria"/>
</dbReference>
<keyword evidence="3" id="KW-0285">Flavoprotein</keyword>
<gene>
    <name evidence="6" type="ORF">N784_04400</name>
</gene>
<dbReference type="InterPro" id="IPR023753">
    <property type="entry name" value="FAD/NAD-binding_dom"/>
</dbReference>
<dbReference type="InterPro" id="IPR036188">
    <property type="entry name" value="FAD/NAD-bd_sf"/>
</dbReference>
<accession>A0A0A5HSK5</accession>
<dbReference type="InterPro" id="IPR050097">
    <property type="entry name" value="Ferredoxin-NADP_redctase_2"/>
</dbReference>
<comment type="subunit">
    <text evidence="2">Homodimer.</text>
</comment>
<evidence type="ECO:0000313" key="7">
    <source>
        <dbReference type="Proteomes" id="UP000030401"/>
    </source>
</evidence>
<keyword evidence="4" id="KW-0560">Oxidoreductase</keyword>